<dbReference type="GO" id="GO:0003677">
    <property type="term" value="F:DNA binding"/>
    <property type="evidence" value="ECO:0007669"/>
    <property type="project" value="UniProtKB-KW"/>
</dbReference>
<keyword evidence="5" id="KW-0804">Transcription</keyword>
<dbReference type="SUPFAM" id="SSF52172">
    <property type="entry name" value="CheY-like"/>
    <property type="match status" value="1"/>
</dbReference>
<dbReference type="InterPro" id="IPR011006">
    <property type="entry name" value="CheY-like_superfamily"/>
</dbReference>
<protein>
    <submittedName>
        <fullName evidence="10">DNA-binding response regulator</fullName>
    </submittedName>
</protein>
<dbReference type="InterPro" id="IPR036388">
    <property type="entry name" value="WH-like_DNA-bd_sf"/>
</dbReference>
<dbReference type="PANTHER" id="PTHR48111">
    <property type="entry name" value="REGULATOR OF RPOS"/>
    <property type="match status" value="1"/>
</dbReference>
<accession>A0ABM8HZW4</accession>
<dbReference type="PANTHER" id="PTHR48111:SF21">
    <property type="entry name" value="DNA-BINDING DUAL MASTER TRANSCRIPTIONAL REGULATOR RPAA"/>
    <property type="match status" value="1"/>
</dbReference>
<dbReference type="InterPro" id="IPR039420">
    <property type="entry name" value="WalR-like"/>
</dbReference>
<dbReference type="SMART" id="SM00448">
    <property type="entry name" value="REC"/>
    <property type="match status" value="1"/>
</dbReference>
<gene>
    <name evidence="10" type="ORF">DESUT3_31760</name>
</gene>
<feature type="DNA-binding region" description="OmpR/PhoB-type" evidence="7">
    <location>
        <begin position="132"/>
        <end position="231"/>
    </location>
</feature>
<dbReference type="Gene3D" id="1.10.10.10">
    <property type="entry name" value="Winged helix-like DNA-binding domain superfamily/Winged helix DNA-binding domain"/>
    <property type="match status" value="1"/>
</dbReference>
<dbReference type="InterPro" id="IPR001789">
    <property type="entry name" value="Sig_transdc_resp-reg_receiver"/>
</dbReference>
<feature type="domain" description="Response regulatory" evidence="8">
    <location>
        <begin position="5"/>
        <end position="119"/>
    </location>
</feature>
<evidence type="ECO:0000256" key="6">
    <source>
        <dbReference type="PROSITE-ProRule" id="PRU00169"/>
    </source>
</evidence>
<evidence type="ECO:0000259" key="9">
    <source>
        <dbReference type="PROSITE" id="PS51755"/>
    </source>
</evidence>
<evidence type="ECO:0000256" key="4">
    <source>
        <dbReference type="ARBA" id="ARBA00023125"/>
    </source>
</evidence>
<keyword evidence="3" id="KW-0805">Transcription regulation</keyword>
<dbReference type="CDD" id="cd00383">
    <property type="entry name" value="trans_reg_C"/>
    <property type="match status" value="1"/>
</dbReference>
<dbReference type="PROSITE" id="PS50110">
    <property type="entry name" value="RESPONSE_REGULATORY"/>
    <property type="match status" value="1"/>
</dbReference>
<evidence type="ECO:0000256" key="1">
    <source>
        <dbReference type="ARBA" id="ARBA00022553"/>
    </source>
</evidence>
<feature type="domain" description="OmpR/PhoB-type" evidence="9">
    <location>
        <begin position="132"/>
        <end position="231"/>
    </location>
</feature>
<evidence type="ECO:0000259" key="8">
    <source>
        <dbReference type="PROSITE" id="PS50110"/>
    </source>
</evidence>
<dbReference type="RefSeq" id="WP_221249487.1">
    <property type="nucleotide sequence ID" value="NZ_AP024355.1"/>
</dbReference>
<dbReference type="SUPFAM" id="SSF46894">
    <property type="entry name" value="C-terminal effector domain of the bipartite response regulators"/>
    <property type="match status" value="1"/>
</dbReference>
<dbReference type="CDD" id="cd17574">
    <property type="entry name" value="REC_OmpR"/>
    <property type="match status" value="1"/>
</dbReference>
<dbReference type="EMBL" id="AP024355">
    <property type="protein sequence ID" value="BCR06107.1"/>
    <property type="molecule type" value="Genomic_DNA"/>
</dbReference>
<evidence type="ECO:0000256" key="2">
    <source>
        <dbReference type="ARBA" id="ARBA00023012"/>
    </source>
</evidence>
<reference evidence="10 11" key="1">
    <citation type="journal article" date="2016" name="C (Basel)">
        <title>Selective Growth of and Electricity Production by Marine Exoelectrogenic Bacteria in Self-Aggregated Hydrogel of Microbially Reduced Graphene Oxide.</title>
        <authorList>
            <person name="Yoshida N."/>
            <person name="Goto Y."/>
            <person name="Miyata Y."/>
        </authorList>
    </citation>
    <scope>NUCLEOTIDE SEQUENCE [LARGE SCALE GENOMIC DNA]</scope>
    <source>
        <strain evidence="10 11">NIT-T3</strain>
    </source>
</reference>
<sequence>MSGLHILLVEDEPHIARGLIFNLEEEGYRVSHAASGEQALEMVWDKPFALVILDVALPGIDGIEVCRRIREEDPRQPVLMLTARSEERDRVEGLSAGADDYLTKPFSLDEFLLRVKGMLRRSEWYRPEAHGEGMFTFGENAVDLQHRRAVTLQGEIDLTELEVKMLRAFFRSEGKMLSRAELLEAVWGMAPDTETRTLDNFLVRMRKYFEADPANPVHFLTVRGRGYRFVRSPGAQ</sequence>
<proteinExistence type="predicted"/>
<evidence type="ECO:0000256" key="3">
    <source>
        <dbReference type="ARBA" id="ARBA00023015"/>
    </source>
</evidence>
<evidence type="ECO:0000256" key="5">
    <source>
        <dbReference type="ARBA" id="ARBA00023163"/>
    </source>
</evidence>
<dbReference type="InterPro" id="IPR016032">
    <property type="entry name" value="Sig_transdc_resp-reg_C-effctor"/>
</dbReference>
<keyword evidence="4 7" id="KW-0238">DNA-binding</keyword>
<keyword evidence="1 6" id="KW-0597">Phosphoprotein</keyword>
<dbReference type="Pfam" id="PF00072">
    <property type="entry name" value="Response_reg"/>
    <property type="match status" value="1"/>
</dbReference>
<evidence type="ECO:0000313" key="10">
    <source>
        <dbReference type="EMBL" id="BCR06107.1"/>
    </source>
</evidence>
<reference evidence="10 11" key="2">
    <citation type="journal article" date="2021" name="Int. J. Syst. Evol. Microbiol.">
        <title>Isolation and Polyphasic Characterization of Desulfuromonas versatilis sp. Nov., an Electrogenic Bacteria Capable of Versatile Metabolism Isolated from a Graphene Oxide-Reducing Enrichment Culture.</title>
        <authorList>
            <person name="Xie L."/>
            <person name="Yoshida N."/>
            <person name="Ishii S."/>
            <person name="Meng L."/>
        </authorList>
    </citation>
    <scope>NUCLEOTIDE SEQUENCE [LARGE SCALE GENOMIC DNA]</scope>
    <source>
        <strain evidence="10 11">NIT-T3</strain>
    </source>
</reference>
<organism evidence="10 11">
    <name type="scientific">Desulfuromonas versatilis</name>
    <dbReference type="NCBI Taxonomy" id="2802975"/>
    <lineage>
        <taxon>Bacteria</taxon>
        <taxon>Pseudomonadati</taxon>
        <taxon>Thermodesulfobacteriota</taxon>
        <taxon>Desulfuromonadia</taxon>
        <taxon>Desulfuromonadales</taxon>
        <taxon>Desulfuromonadaceae</taxon>
        <taxon>Desulfuromonas</taxon>
    </lineage>
</organism>
<name>A0ABM8HZW4_9BACT</name>
<feature type="modified residue" description="4-aspartylphosphate" evidence="6">
    <location>
        <position position="54"/>
    </location>
</feature>
<dbReference type="PROSITE" id="PS51755">
    <property type="entry name" value="OMPR_PHOB"/>
    <property type="match status" value="1"/>
</dbReference>
<evidence type="ECO:0000256" key="7">
    <source>
        <dbReference type="PROSITE-ProRule" id="PRU01091"/>
    </source>
</evidence>
<dbReference type="Proteomes" id="UP001319827">
    <property type="component" value="Chromosome"/>
</dbReference>
<keyword evidence="2" id="KW-0902">Two-component regulatory system</keyword>
<dbReference type="Pfam" id="PF00486">
    <property type="entry name" value="Trans_reg_C"/>
    <property type="match status" value="1"/>
</dbReference>
<dbReference type="InterPro" id="IPR001867">
    <property type="entry name" value="OmpR/PhoB-type_DNA-bd"/>
</dbReference>
<keyword evidence="11" id="KW-1185">Reference proteome</keyword>
<dbReference type="Gene3D" id="3.40.50.2300">
    <property type="match status" value="1"/>
</dbReference>
<dbReference type="SMART" id="SM00862">
    <property type="entry name" value="Trans_reg_C"/>
    <property type="match status" value="1"/>
</dbReference>
<evidence type="ECO:0000313" key="11">
    <source>
        <dbReference type="Proteomes" id="UP001319827"/>
    </source>
</evidence>